<protein>
    <submittedName>
        <fullName evidence="4">Short-chain dehydrogenase</fullName>
    </submittedName>
</protein>
<comment type="caution">
    <text evidence="4">The sequence shown here is derived from an EMBL/GenBank/DDBJ whole genome shotgun (WGS) entry which is preliminary data.</text>
</comment>
<dbReference type="RefSeq" id="WP_284362499.1">
    <property type="nucleotide sequence ID" value="NZ_BSNI01000002.1"/>
</dbReference>
<evidence type="ECO:0000313" key="5">
    <source>
        <dbReference type="Proteomes" id="UP001161405"/>
    </source>
</evidence>
<reference evidence="4" key="2">
    <citation type="submission" date="2023-01" db="EMBL/GenBank/DDBJ databases">
        <title>Draft genome sequence of Maritalea porphyrae strain NBRC 107169.</title>
        <authorList>
            <person name="Sun Q."/>
            <person name="Mori K."/>
        </authorList>
    </citation>
    <scope>NUCLEOTIDE SEQUENCE</scope>
    <source>
        <strain evidence="4">NBRC 107169</strain>
    </source>
</reference>
<evidence type="ECO:0000256" key="1">
    <source>
        <dbReference type="ARBA" id="ARBA00006484"/>
    </source>
</evidence>
<keyword evidence="2" id="KW-0560">Oxidoreductase</keyword>
<dbReference type="CDD" id="cd05233">
    <property type="entry name" value="SDR_c"/>
    <property type="match status" value="1"/>
</dbReference>
<dbReference type="SUPFAM" id="SSF51735">
    <property type="entry name" value="NAD(P)-binding Rossmann-fold domains"/>
    <property type="match status" value="1"/>
</dbReference>
<sequence>MARTDKFAGTTVLITGASRGIGRASACYFHQNGANLVLAARSKAALDELVSEIQTDGGHAVAVACDVGNAQDVQRAVDAASVFGGVDILVNNAGLIDPIARIDESDPDAWSQIVDVNLKGPYYATRAVLPGMVEKGSGTIINISSGAATGALEGWSHYCATKAGLLSLTKCSDKEYRDLGVRVIGLSPGTVATEMQVQIKASGINPVSQLDPDAHISPDWVAKAIGYLCGEGGDPYLGTDFSMKTNEGRNALGLPLIS</sequence>
<reference evidence="4" key="1">
    <citation type="journal article" date="2014" name="Int. J. Syst. Evol. Microbiol.">
        <title>Complete genome of a new Firmicutes species belonging to the dominant human colonic microbiota ('Ruminococcus bicirculans') reveals two chromosomes and a selective capacity to utilize plant glucans.</title>
        <authorList>
            <consortium name="NISC Comparative Sequencing Program"/>
            <person name="Wegmann U."/>
            <person name="Louis P."/>
            <person name="Goesmann A."/>
            <person name="Henrissat B."/>
            <person name="Duncan S.H."/>
            <person name="Flint H.J."/>
        </authorList>
    </citation>
    <scope>NUCLEOTIDE SEQUENCE</scope>
    <source>
        <strain evidence="4">NBRC 107169</strain>
    </source>
</reference>
<dbReference type="Gene3D" id="3.40.50.720">
    <property type="entry name" value="NAD(P)-binding Rossmann-like Domain"/>
    <property type="match status" value="1"/>
</dbReference>
<comment type="similarity">
    <text evidence="1 3">Belongs to the short-chain dehydrogenases/reductases (SDR) family.</text>
</comment>
<accession>A0ABQ5UQQ0</accession>
<evidence type="ECO:0000256" key="3">
    <source>
        <dbReference type="RuleBase" id="RU000363"/>
    </source>
</evidence>
<dbReference type="PANTHER" id="PTHR44196">
    <property type="entry name" value="DEHYDROGENASE/REDUCTASE SDR FAMILY MEMBER 7B"/>
    <property type="match status" value="1"/>
</dbReference>
<evidence type="ECO:0000313" key="4">
    <source>
        <dbReference type="EMBL" id="GLQ16769.1"/>
    </source>
</evidence>
<proteinExistence type="inferred from homology"/>
<dbReference type="EMBL" id="BSNI01000002">
    <property type="protein sequence ID" value="GLQ16769.1"/>
    <property type="molecule type" value="Genomic_DNA"/>
</dbReference>
<dbReference type="PRINTS" id="PR00080">
    <property type="entry name" value="SDRFAMILY"/>
</dbReference>
<dbReference type="PRINTS" id="PR00081">
    <property type="entry name" value="GDHRDH"/>
</dbReference>
<dbReference type="InterPro" id="IPR036291">
    <property type="entry name" value="NAD(P)-bd_dom_sf"/>
</dbReference>
<evidence type="ECO:0000256" key="2">
    <source>
        <dbReference type="ARBA" id="ARBA00023002"/>
    </source>
</evidence>
<keyword evidence="5" id="KW-1185">Reference proteome</keyword>
<name>A0ABQ5UQQ0_9HYPH</name>
<dbReference type="PANTHER" id="PTHR44196:SF1">
    <property type="entry name" value="DEHYDROGENASE_REDUCTASE SDR FAMILY MEMBER 7B"/>
    <property type="match status" value="1"/>
</dbReference>
<dbReference type="Pfam" id="PF00106">
    <property type="entry name" value="adh_short"/>
    <property type="match status" value="1"/>
</dbReference>
<gene>
    <name evidence="4" type="ORF">GCM10007879_10180</name>
</gene>
<dbReference type="InterPro" id="IPR002347">
    <property type="entry name" value="SDR_fam"/>
</dbReference>
<dbReference type="Proteomes" id="UP001161405">
    <property type="component" value="Unassembled WGS sequence"/>
</dbReference>
<organism evidence="4 5">
    <name type="scientific">Maritalea porphyrae</name>
    <dbReference type="NCBI Taxonomy" id="880732"/>
    <lineage>
        <taxon>Bacteria</taxon>
        <taxon>Pseudomonadati</taxon>
        <taxon>Pseudomonadota</taxon>
        <taxon>Alphaproteobacteria</taxon>
        <taxon>Hyphomicrobiales</taxon>
        <taxon>Devosiaceae</taxon>
        <taxon>Maritalea</taxon>
    </lineage>
</organism>